<keyword evidence="10" id="KW-0547">Nucleotide-binding</keyword>
<dbReference type="FunFam" id="1.10.1160.10:FF:000001">
    <property type="entry name" value="Glutamine--tRNA ligase"/>
    <property type="match status" value="1"/>
</dbReference>
<keyword evidence="11" id="KW-0862">Zinc</keyword>
<dbReference type="FunFam" id="3.30.110.30:FF:000001">
    <property type="entry name" value="Bifunctional glutamate/proline--tRNA ligase"/>
    <property type="match status" value="1"/>
</dbReference>
<dbReference type="GeneID" id="116297965"/>
<dbReference type="InterPro" id="IPR016061">
    <property type="entry name" value="Pro-tRNA_ligase_II_C"/>
</dbReference>
<feature type="compositionally biased region" description="Basic and acidic residues" evidence="23">
    <location>
        <begin position="757"/>
        <end position="775"/>
    </location>
</feature>
<protein>
    <recommendedName>
        <fullName evidence="21">Bifunctional glutamate/proline--tRNA ligase</fullName>
        <ecNumber evidence="4">6.1.1.15</ecNumber>
        <ecNumber evidence="5">6.1.1.17</ecNumber>
    </recommendedName>
    <alternativeName>
        <fullName evidence="22">Bifunctional aminoacyl-tRNA synthetase</fullName>
    </alternativeName>
    <alternativeName>
        <fullName evidence="17">Glutamyl-tRNA synthetase</fullName>
    </alternativeName>
</protein>
<dbReference type="SMART" id="SM00946">
    <property type="entry name" value="ProRS-C_1"/>
    <property type="match status" value="1"/>
</dbReference>
<keyword evidence="6" id="KW-0963">Cytoplasm</keyword>
<dbReference type="InterPro" id="IPR014729">
    <property type="entry name" value="Rossmann-like_a/b/a_fold"/>
</dbReference>
<evidence type="ECO:0000259" key="24">
    <source>
        <dbReference type="PROSITE" id="PS50862"/>
    </source>
</evidence>
<dbReference type="PROSITE" id="PS00178">
    <property type="entry name" value="AA_TRNA_LIGASE_I"/>
    <property type="match status" value="1"/>
</dbReference>
<dbReference type="SUPFAM" id="SSF52374">
    <property type="entry name" value="Nucleotidylyl transferase"/>
    <property type="match status" value="1"/>
</dbReference>
<evidence type="ECO:0000256" key="1">
    <source>
        <dbReference type="ARBA" id="ARBA00004496"/>
    </source>
</evidence>
<evidence type="ECO:0000256" key="19">
    <source>
        <dbReference type="ARBA" id="ARBA00050792"/>
    </source>
</evidence>
<dbReference type="Gene3D" id="3.40.50.800">
    <property type="entry name" value="Anticodon-binding domain"/>
    <property type="match status" value="1"/>
</dbReference>
<dbReference type="InterPro" id="IPR004526">
    <property type="entry name" value="Glu-tRNA-synth_arc/euk"/>
</dbReference>
<dbReference type="SUPFAM" id="SSF55681">
    <property type="entry name" value="Class II aaRS and biotin synthetases"/>
    <property type="match status" value="1"/>
</dbReference>
<dbReference type="EC" id="6.1.1.17" evidence="5"/>
<keyword evidence="15" id="KW-0030">Aminoacyl-tRNA synthetase</keyword>
<dbReference type="InterPro" id="IPR011035">
    <property type="entry name" value="Ribosomal_bL25/Gln-tRNA_synth"/>
</dbReference>
<dbReference type="InterPro" id="IPR017449">
    <property type="entry name" value="Pro-tRNA_synth_II"/>
</dbReference>
<comment type="similarity">
    <text evidence="3">In the C-terminal section; belongs to the class-II aminoacyl-tRNA synthetase family.</text>
</comment>
<comment type="catalytic activity">
    <reaction evidence="18">
        <text>tRNA(Glu) + L-glutamate + ATP = L-glutamyl-tRNA(Glu) + AMP + diphosphate</text>
        <dbReference type="Rhea" id="RHEA:23540"/>
        <dbReference type="Rhea" id="RHEA-COMP:9663"/>
        <dbReference type="Rhea" id="RHEA-COMP:9680"/>
        <dbReference type="ChEBI" id="CHEBI:29985"/>
        <dbReference type="ChEBI" id="CHEBI:30616"/>
        <dbReference type="ChEBI" id="CHEBI:33019"/>
        <dbReference type="ChEBI" id="CHEBI:78442"/>
        <dbReference type="ChEBI" id="CHEBI:78520"/>
        <dbReference type="ChEBI" id="CHEBI:456215"/>
        <dbReference type="EC" id="6.1.1.17"/>
    </reaction>
    <physiologicalReaction direction="left-to-right" evidence="18">
        <dbReference type="Rhea" id="RHEA:23541"/>
    </physiologicalReaction>
</comment>
<dbReference type="FunFam" id="1.10.287.10:FF:000006">
    <property type="entry name" value="Bifunctional glutamate/proline--tRNA ligase"/>
    <property type="match status" value="1"/>
</dbReference>
<evidence type="ECO:0000256" key="2">
    <source>
        <dbReference type="ARBA" id="ARBA00008927"/>
    </source>
</evidence>
<dbReference type="Gene3D" id="2.40.240.10">
    <property type="entry name" value="Ribosomal Protein L25, Chain P"/>
    <property type="match status" value="2"/>
</dbReference>
<evidence type="ECO:0000256" key="12">
    <source>
        <dbReference type="ARBA" id="ARBA00022840"/>
    </source>
</evidence>
<dbReference type="EC" id="6.1.1.15" evidence="4"/>
<dbReference type="HAMAP" id="MF_01571">
    <property type="entry name" value="Pro_tRNA_synth_type3"/>
    <property type="match status" value="1"/>
</dbReference>
<dbReference type="FunFam" id="2.40.240.10:FF:000004">
    <property type="entry name" value="Glutamyl-tRNA synthetase, cytoplasmic"/>
    <property type="match status" value="1"/>
</dbReference>
<sequence>MWTRIAVKLPARSGKLSFTAFIQARILCTTTLSSSMKTYTVVASTSNPPIATLLTAEHLKSTGVVKVELGDSTYIKLNDILTLTGDHNVSRHLARLVPAKGLYGQNMIQASEVDHWLEFCNRCQSNPEKALQQLNKNLAPVAYLVGPSITLADFAVWGMIRGNGRLSNLLNGDKNFEHVSRWYKFCGSQNPFSVVSKELPSNYEGKDAAASKSGGNMGTKMKQEGKYVDLPGAEEGKVVTRFPPEASGYLHIGHAKAALLNQYYKNVYNGKLIMRFDDTNPAKENAEFEQVILKDLEMLHFKFDMFSHTSDHFDTIIQYAEQMIQKGQAYVDDTPTEKMREEREQRIKSANRDNSVEKNMQDWEEMKNGTERGQMCCLRAKIDYNSLNGALRDPTIFRCKPEYHVKTGYKYKVYPIYDFACPIVDSLEGVTHALRTMEYHDRDPQYYWFLDTLGLRRVHIYEFSRLNLQNTVMSKRKLTYLVNEGYVDGWDDPRFPTVRGVLRRGMTVEGLREFIILQGSSRATVQMEWDKIWSINKKVIDPIAPRYTALQKDSVVPYNLSAAKEEFKMCPLHPKNPDVGTKKVWYSPKVFIEGEDAQTLSVGDMVTLMNWGNTKVTKINKNSKGMVESIDGELHLDNKDFKKTTKLTWLADPSSASNIPVVMVHFDNVITKPIITKTDNFKDYINKNTKTETLMFGEPELANLKKGDIIQLQRRGYFICDQPYEPPSRHTGRESPCVLFSIPDGHTKPQTTGGAKPSKEENNKKEKGNKKEQKKQNNAVQVKPSASPEAVEKLKAEISKQGDLVRELKTSGAEKEKVTAAVADDKEMTGEDLAASGKGKQEKKQDQKKNGSQKPEEKPVAAVALSKEAEELKDAITKQGDKVRGMKTSGAPKDQVDAEVKTLLSLKAQYKELTGEDVAGAGGKGKKDKKDKKKEAKSEEKKSKEDKPQQASKGDGGGDEGGLKKTTRLGMEAKKSENLSEWYTQIITKSEMIEYYDVSGCYILRAWSYAIWESIKAFFDAEIKKLGVENVYFPIFVSQAALEKEKDHIADFAPEVAWVTRSGQSELAEPIAVRPTSETVMYPAYAKWVQSHRDLPLKYNQWNNVVRWEFKHPQPFIRTREFLWQEGHTAHADRESAIEEVHTILEHYANIYTELLAIPIVRGRKTEKEKFAGSDFTTTIEAYISASGRGIQGATSHHLGQNFSKMFDISFEDPDPECQEKRYVYQNSWGITTRTIGVMTMVHGDDQGLVLPPRVATIQVVIVPCGVTINLPAKDKEELLNKCAEYESALKQASVRVKGDFRENYSPGWKFNHWELKGVPIRMEVGPRDVKNNQVVLVRRHDKGKEIVQSANLIDHVKETLEKIHHGMYQKAKKDLDDHMAVTTSWDEFLSMLENKKIIQAPFCGDSTCEDKIKKDSTREESLEAGAPSMGAKALCIPFSQPAQLTPETKCVHPDCVRPAKCYTLFGRSY</sequence>
<gene>
    <name evidence="27" type="primary">LOC116297965</name>
</gene>
<evidence type="ECO:0000256" key="11">
    <source>
        <dbReference type="ARBA" id="ARBA00022833"/>
    </source>
</evidence>
<dbReference type="FunFam" id="3.30.930.10:FF:000007">
    <property type="entry name" value="Bifunctional glutamate/proline--tRNA ligase"/>
    <property type="match status" value="1"/>
</dbReference>
<evidence type="ECO:0000256" key="6">
    <source>
        <dbReference type="ARBA" id="ARBA00022490"/>
    </source>
</evidence>
<dbReference type="RefSeq" id="XP_031562145.1">
    <property type="nucleotide sequence ID" value="XM_031706285.1"/>
</dbReference>
<keyword evidence="16" id="KW-0511">Multifunctional enzyme</keyword>
<dbReference type="InterPro" id="IPR000924">
    <property type="entry name" value="Glu/Gln-tRNA-synth"/>
</dbReference>
<feature type="region of interest" description="Disordered" evidence="23">
    <location>
        <begin position="917"/>
        <end position="969"/>
    </location>
</feature>
<evidence type="ECO:0000256" key="8">
    <source>
        <dbReference type="ARBA" id="ARBA00022598"/>
    </source>
</evidence>
<dbReference type="InParanoid" id="A0A6P8IBH0"/>
<dbReference type="InterPro" id="IPR020058">
    <property type="entry name" value="Glu/Gln-tRNA-synth_Ib_cat-dom"/>
</dbReference>
<dbReference type="KEGG" id="aten:116297965"/>
<dbReference type="Pfam" id="PF00749">
    <property type="entry name" value="tRNA-synt_1c"/>
    <property type="match status" value="1"/>
</dbReference>
<evidence type="ECO:0000256" key="15">
    <source>
        <dbReference type="ARBA" id="ARBA00023146"/>
    </source>
</evidence>
<dbReference type="GO" id="GO:0017102">
    <property type="term" value="C:methionyl glutamyl tRNA synthetase complex"/>
    <property type="evidence" value="ECO:0007669"/>
    <property type="project" value="UniProtKB-ARBA"/>
</dbReference>
<dbReference type="InterPro" id="IPR000738">
    <property type="entry name" value="WHEP-TRS_dom"/>
</dbReference>
<dbReference type="InterPro" id="IPR049437">
    <property type="entry name" value="tRNA-synt_1c_C2"/>
</dbReference>
<dbReference type="SUPFAM" id="SSF50715">
    <property type="entry name" value="Ribosomal protein L25-like"/>
    <property type="match status" value="1"/>
</dbReference>
<dbReference type="PANTHER" id="PTHR43382">
    <property type="entry name" value="PROLYL-TRNA SYNTHETASE"/>
    <property type="match status" value="1"/>
</dbReference>
<dbReference type="InterPro" id="IPR020056">
    <property type="entry name" value="Rbsml_bL25/Gln-tRNA_synth_N"/>
</dbReference>
<dbReference type="FunCoup" id="A0A6P8IBH0">
    <property type="interactions" value="1426"/>
</dbReference>
<dbReference type="Gene3D" id="3.30.110.30">
    <property type="entry name" value="C-terminal domain of ProRS"/>
    <property type="match status" value="1"/>
</dbReference>
<evidence type="ECO:0000256" key="21">
    <source>
        <dbReference type="ARBA" id="ARBA00067786"/>
    </source>
</evidence>
<dbReference type="Gene3D" id="1.10.1160.10">
    <property type="entry name" value="Glutamyl-trna Synthetase, Domain 2"/>
    <property type="match status" value="1"/>
</dbReference>
<evidence type="ECO:0000256" key="4">
    <source>
        <dbReference type="ARBA" id="ARBA00012831"/>
    </source>
</evidence>
<dbReference type="FunFam" id="3.90.800.10:FF:000001">
    <property type="entry name" value="Glutamine--tRNA ligase"/>
    <property type="match status" value="1"/>
</dbReference>
<dbReference type="SUPFAM" id="SSF47616">
    <property type="entry name" value="GST C-terminal domain-like"/>
    <property type="match status" value="1"/>
</dbReference>
<keyword evidence="13" id="KW-0694">RNA-binding</keyword>
<evidence type="ECO:0000256" key="5">
    <source>
        <dbReference type="ARBA" id="ARBA00012835"/>
    </source>
</evidence>
<feature type="region of interest" description="Disordered" evidence="23">
    <location>
        <begin position="725"/>
        <end position="793"/>
    </location>
</feature>
<dbReference type="CDD" id="cd00936">
    <property type="entry name" value="WEPRS_RNA"/>
    <property type="match status" value="1"/>
</dbReference>
<dbReference type="Proteomes" id="UP000515163">
    <property type="component" value="Unplaced"/>
</dbReference>
<dbReference type="Pfam" id="PF00458">
    <property type="entry name" value="WHEP-TRS"/>
    <property type="match status" value="1"/>
</dbReference>
<dbReference type="NCBIfam" id="TIGR00463">
    <property type="entry name" value="gltX_arch"/>
    <property type="match status" value="1"/>
</dbReference>
<keyword evidence="12" id="KW-0067">ATP-binding</keyword>
<evidence type="ECO:0000256" key="16">
    <source>
        <dbReference type="ARBA" id="ARBA00023268"/>
    </source>
</evidence>
<dbReference type="PROSITE" id="PS51185">
    <property type="entry name" value="WHEP_TRS_2"/>
    <property type="match status" value="2"/>
</dbReference>
<evidence type="ECO:0000256" key="22">
    <source>
        <dbReference type="ARBA" id="ARBA00076053"/>
    </source>
</evidence>
<dbReference type="InterPro" id="IPR004499">
    <property type="entry name" value="Pro-tRNA-ligase_IIa_arc-type"/>
</dbReference>
<dbReference type="InterPro" id="IPR036621">
    <property type="entry name" value="Anticodon-bd_dom_sf"/>
</dbReference>
<evidence type="ECO:0000256" key="7">
    <source>
        <dbReference type="ARBA" id="ARBA00022553"/>
    </source>
</evidence>
<keyword evidence="7" id="KW-0597">Phosphoprotein</keyword>
<dbReference type="PROSITE" id="PS50862">
    <property type="entry name" value="AA_TRNA_LIGASE_II"/>
    <property type="match status" value="1"/>
</dbReference>
<dbReference type="GO" id="GO:0005524">
    <property type="term" value="F:ATP binding"/>
    <property type="evidence" value="ECO:0007669"/>
    <property type="project" value="UniProtKB-KW"/>
</dbReference>
<dbReference type="OrthoDB" id="1350766at2759"/>
<feature type="domain" description="WHEP-TRS" evidence="25">
    <location>
        <begin position="868"/>
        <end position="924"/>
    </location>
</feature>
<dbReference type="NCBIfam" id="TIGR00408">
    <property type="entry name" value="proS_fam_I"/>
    <property type="match status" value="1"/>
</dbReference>
<dbReference type="SMART" id="SM00991">
    <property type="entry name" value="WHEP-TRS"/>
    <property type="match status" value="2"/>
</dbReference>
<dbReference type="Pfam" id="PF09180">
    <property type="entry name" value="ProRS-C_1"/>
    <property type="match status" value="1"/>
</dbReference>
<comment type="similarity">
    <text evidence="2">Belongs to the class-I aminoacyl-tRNA synthetase family. Glutamate--tRNA ligase type 2 subfamily.</text>
</comment>
<dbReference type="SUPFAM" id="SSF52954">
    <property type="entry name" value="Class II aaRS ABD-related"/>
    <property type="match status" value="1"/>
</dbReference>
<evidence type="ECO:0000256" key="14">
    <source>
        <dbReference type="ARBA" id="ARBA00022917"/>
    </source>
</evidence>
<evidence type="ECO:0000256" key="9">
    <source>
        <dbReference type="ARBA" id="ARBA00022723"/>
    </source>
</evidence>
<dbReference type="GO" id="GO:0004818">
    <property type="term" value="F:glutamate-tRNA ligase activity"/>
    <property type="evidence" value="ECO:0007669"/>
    <property type="project" value="UniProtKB-EC"/>
</dbReference>
<dbReference type="CDD" id="cd00778">
    <property type="entry name" value="ProRS_core_arch_euk"/>
    <property type="match status" value="1"/>
</dbReference>
<proteinExistence type="inferred from homology"/>
<comment type="subcellular location">
    <subcellularLocation>
        <location evidence="1">Cytoplasm</location>
    </subcellularLocation>
</comment>
<dbReference type="GO" id="GO:0006424">
    <property type="term" value="P:glutamyl-tRNA aminoacylation"/>
    <property type="evidence" value="ECO:0007669"/>
    <property type="project" value="InterPro"/>
</dbReference>
<dbReference type="InterPro" id="IPR004154">
    <property type="entry name" value="Anticodon-bd"/>
</dbReference>
<dbReference type="SUPFAM" id="SSF47060">
    <property type="entry name" value="S15/NS1 RNA-binding domain"/>
    <property type="match status" value="2"/>
</dbReference>
<dbReference type="InterPro" id="IPR036282">
    <property type="entry name" value="Glutathione-S-Trfase_C_sf"/>
</dbReference>
<dbReference type="Pfam" id="PF20974">
    <property type="entry name" value="tRNA-synt_1c_C2"/>
    <property type="match status" value="1"/>
</dbReference>
<comment type="catalytic activity">
    <reaction evidence="19">
        <text>tRNA(Pro) + L-proline + ATP = L-prolyl-tRNA(Pro) + AMP + diphosphate</text>
        <dbReference type="Rhea" id="RHEA:14305"/>
        <dbReference type="Rhea" id="RHEA-COMP:9700"/>
        <dbReference type="Rhea" id="RHEA-COMP:9702"/>
        <dbReference type="ChEBI" id="CHEBI:30616"/>
        <dbReference type="ChEBI" id="CHEBI:33019"/>
        <dbReference type="ChEBI" id="CHEBI:60039"/>
        <dbReference type="ChEBI" id="CHEBI:78442"/>
        <dbReference type="ChEBI" id="CHEBI:78532"/>
        <dbReference type="ChEBI" id="CHEBI:456215"/>
        <dbReference type="EC" id="6.1.1.15"/>
    </reaction>
    <physiologicalReaction direction="left-to-right" evidence="19">
        <dbReference type="Rhea" id="RHEA:14306"/>
    </physiologicalReaction>
</comment>
<dbReference type="InterPro" id="IPR033721">
    <property type="entry name" value="ProRS_core_arch_euk"/>
</dbReference>
<feature type="domain" description="Aminoacyl-transfer RNA synthetases class-II family profile" evidence="24">
    <location>
        <begin position="1009"/>
        <end position="1252"/>
    </location>
</feature>
<dbReference type="GO" id="GO:0017101">
    <property type="term" value="C:aminoacyl-tRNA synthetase multienzyme complex"/>
    <property type="evidence" value="ECO:0007669"/>
    <property type="project" value="UniProtKB-ARBA"/>
</dbReference>
<dbReference type="SUPFAM" id="SSF64586">
    <property type="entry name" value="C-terminal domain of ProRS"/>
    <property type="match status" value="1"/>
</dbReference>
<dbReference type="GO" id="GO:0010494">
    <property type="term" value="C:cytoplasmic stress granule"/>
    <property type="evidence" value="ECO:0007669"/>
    <property type="project" value="UniProtKB-ARBA"/>
</dbReference>
<dbReference type="FunFam" id="3.40.50.620:FF:000070">
    <property type="entry name" value="Bifunctional glutamate/proline--tRNA ligase"/>
    <property type="match status" value="1"/>
</dbReference>
<evidence type="ECO:0000256" key="13">
    <source>
        <dbReference type="ARBA" id="ARBA00022884"/>
    </source>
</evidence>
<dbReference type="Pfam" id="PF03950">
    <property type="entry name" value="tRNA-synt_1c_C"/>
    <property type="match status" value="1"/>
</dbReference>
<dbReference type="GO" id="GO:0046872">
    <property type="term" value="F:metal ion binding"/>
    <property type="evidence" value="ECO:0007669"/>
    <property type="project" value="UniProtKB-KW"/>
</dbReference>
<feature type="compositionally biased region" description="Basic and acidic residues" evidence="23">
    <location>
        <begin position="839"/>
        <end position="859"/>
    </location>
</feature>
<comment type="similarity">
    <text evidence="20">In the N-terminal section; belongs to the class-I aminoacyl-tRNA synthetase family. Glutamate--tRNA ligase type 2 subfamily.</text>
</comment>
<reference evidence="27" key="1">
    <citation type="submission" date="2025-08" db="UniProtKB">
        <authorList>
            <consortium name="RefSeq"/>
        </authorList>
    </citation>
    <scope>IDENTIFICATION</scope>
    <source>
        <tissue evidence="27">Tentacle</tissue>
    </source>
</reference>
<dbReference type="Gene3D" id="3.90.800.10">
    <property type="entry name" value="Glutamyl-tRNA Synthetase, Domain 3"/>
    <property type="match status" value="1"/>
</dbReference>
<dbReference type="InterPro" id="IPR006195">
    <property type="entry name" value="aa-tRNA-synth_II"/>
</dbReference>
<name>A0A6P8IBH0_ACTTE</name>
<feature type="compositionally biased region" description="Basic and acidic residues" evidence="23">
    <location>
        <begin position="867"/>
        <end position="884"/>
    </location>
</feature>
<evidence type="ECO:0000256" key="23">
    <source>
        <dbReference type="SAM" id="MobiDB-lite"/>
    </source>
</evidence>
<dbReference type="InterPro" id="IPR020061">
    <property type="entry name" value="Glu_tRNA_lig_a-bdl"/>
</dbReference>
<dbReference type="Gene3D" id="1.20.1050.130">
    <property type="match status" value="1"/>
</dbReference>
<dbReference type="InterPro" id="IPR002314">
    <property type="entry name" value="aa-tRNA-synt_IIb"/>
</dbReference>
<dbReference type="GO" id="GO:0004827">
    <property type="term" value="F:proline-tRNA ligase activity"/>
    <property type="evidence" value="ECO:0007669"/>
    <property type="project" value="UniProtKB-EC"/>
</dbReference>
<dbReference type="InterPro" id="IPR045864">
    <property type="entry name" value="aa-tRNA-synth_II/BPL/LPL"/>
</dbReference>
<keyword evidence="9" id="KW-0479">Metal-binding</keyword>
<dbReference type="Gene3D" id="3.30.930.10">
    <property type="entry name" value="Bira Bifunctional Protein, Domain 2"/>
    <property type="match status" value="1"/>
</dbReference>
<keyword evidence="14" id="KW-0648">Protein biosynthesis</keyword>
<dbReference type="InterPro" id="IPR009068">
    <property type="entry name" value="uS15_NS1_RNA-bd_sf"/>
</dbReference>
<dbReference type="PROSITE" id="PS00762">
    <property type="entry name" value="WHEP_TRS_1"/>
    <property type="match status" value="1"/>
</dbReference>
<evidence type="ECO:0000313" key="27">
    <source>
        <dbReference type="RefSeq" id="XP_031562145.1"/>
    </source>
</evidence>
<dbReference type="CDD" id="cd00862">
    <property type="entry name" value="ProRS_anticodon_zinc"/>
    <property type="match status" value="1"/>
</dbReference>
<dbReference type="CDD" id="cd00807">
    <property type="entry name" value="GlnRS_core"/>
    <property type="match status" value="1"/>
</dbReference>
<feature type="compositionally biased region" description="Basic and acidic residues" evidence="23">
    <location>
        <begin position="933"/>
        <end position="948"/>
    </location>
</feature>
<dbReference type="PRINTS" id="PR00987">
    <property type="entry name" value="TRNASYNTHGLU"/>
</dbReference>
<dbReference type="FunFam" id="3.40.50.800:FF:000005">
    <property type="entry name" value="bifunctional glutamate/proline--tRNA ligase"/>
    <property type="match status" value="1"/>
</dbReference>
<feature type="region of interest" description="Disordered" evidence="23">
    <location>
        <begin position="807"/>
        <end position="897"/>
    </location>
</feature>
<dbReference type="GO" id="GO:0006433">
    <property type="term" value="P:prolyl-tRNA aminoacylation"/>
    <property type="evidence" value="ECO:0007669"/>
    <property type="project" value="InterPro"/>
</dbReference>
<dbReference type="GO" id="GO:0003723">
    <property type="term" value="F:RNA binding"/>
    <property type="evidence" value="ECO:0007669"/>
    <property type="project" value="UniProtKB-KW"/>
</dbReference>
<evidence type="ECO:0000256" key="10">
    <source>
        <dbReference type="ARBA" id="ARBA00022741"/>
    </source>
</evidence>
<dbReference type="Pfam" id="PF03129">
    <property type="entry name" value="HGTP_anticodon"/>
    <property type="match status" value="1"/>
</dbReference>
<dbReference type="Gene3D" id="1.10.287.10">
    <property type="entry name" value="S15/NS1, RNA-binding"/>
    <property type="match status" value="2"/>
</dbReference>
<evidence type="ECO:0000256" key="20">
    <source>
        <dbReference type="ARBA" id="ARBA00061295"/>
    </source>
</evidence>
<dbReference type="Pfam" id="PF00587">
    <property type="entry name" value="tRNA-synt_2b"/>
    <property type="match status" value="1"/>
</dbReference>
<dbReference type="PANTHER" id="PTHR43382:SF2">
    <property type="entry name" value="BIFUNCTIONAL GLUTAMATE_PROLINE--TRNA LIGASE"/>
    <property type="match status" value="1"/>
</dbReference>
<evidence type="ECO:0000256" key="18">
    <source>
        <dbReference type="ARBA" id="ARBA00047366"/>
    </source>
</evidence>
<evidence type="ECO:0000259" key="25">
    <source>
        <dbReference type="PROSITE" id="PS51185"/>
    </source>
</evidence>
<accession>A0A6P8IBH0</accession>
<dbReference type="InterPro" id="IPR020059">
    <property type="entry name" value="Glu/Gln-tRNA-synth_Ib_codon-bd"/>
</dbReference>
<feature type="domain" description="WHEP-TRS" evidence="25">
    <location>
        <begin position="790"/>
        <end position="846"/>
    </location>
</feature>
<dbReference type="HAMAP" id="MF_02076">
    <property type="entry name" value="Glu_tRNA_synth_type2"/>
    <property type="match status" value="1"/>
</dbReference>
<keyword evidence="8" id="KW-0436">Ligase</keyword>
<evidence type="ECO:0000313" key="26">
    <source>
        <dbReference type="Proteomes" id="UP000515163"/>
    </source>
</evidence>
<dbReference type="InterPro" id="IPR001412">
    <property type="entry name" value="aa-tRNA-synth_I_CS"/>
</dbReference>
<keyword evidence="26" id="KW-1185">Reference proteome</keyword>
<dbReference type="Gene3D" id="3.40.50.620">
    <property type="entry name" value="HUPs"/>
    <property type="match status" value="1"/>
</dbReference>
<organism evidence="26 27">
    <name type="scientific">Actinia tenebrosa</name>
    <name type="common">Australian red waratah sea anemone</name>
    <dbReference type="NCBI Taxonomy" id="6105"/>
    <lineage>
        <taxon>Eukaryota</taxon>
        <taxon>Metazoa</taxon>
        <taxon>Cnidaria</taxon>
        <taxon>Anthozoa</taxon>
        <taxon>Hexacorallia</taxon>
        <taxon>Actiniaria</taxon>
        <taxon>Actiniidae</taxon>
        <taxon>Actinia</taxon>
    </lineage>
</organism>
<evidence type="ECO:0000256" key="3">
    <source>
        <dbReference type="ARBA" id="ARBA00009968"/>
    </source>
</evidence>
<evidence type="ECO:0000256" key="17">
    <source>
        <dbReference type="ARBA" id="ARBA00030865"/>
    </source>
</evidence>
<feature type="compositionally biased region" description="Basic and acidic residues" evidence="23">
    <location>
        <begin position="807"/>
        <end position="829"/>
    </location>
</feature>